<dbReference type="EMBL" id="SNYS01000005">
    <property type="protein sequence ID" value="TDQ71104.1"/>
    <property type="molecule type" value="Genomic_DNA"/>
</dbReference>
<dbReference type="RefSeq" id="WP_133516685.1">
    <property type="nucleotide sequence ID" value="NZ_JAJENP010000002.1"/>
</dbReference>
<feature type="region of interest" description="Disordered" evidence="1">
    <location>
        <begin position="226"/>
        <end position="246"/>
    </location>
</feature>
<gene>
    <name evidence="2" type="ORF">C7391_0204</name>
</gene>
<dbReference type="AlphaFoldDB" id="A0A484F611"/>
<protein>
    <submittedName>
        <fullName evidence="2">Uncharacterized protein</fullName>
    </submittedName>
</protein>
<feature type="region of interest" description="Disordered" evidence="1">
    <location>
        <begin position="305"/>
        <end position="337"/>
    </location>
</feature>
<evidence type="ECO:0000313" key="2">
    <source>
        <dbReference type="EMBL" id="TDQ71104.1"/>
    </source>
</evidence>
<sequence length="337" mass="38403">MLNGKIKYSGTEKIEKKVYDELEEKFEARLNAMADEIRRSVLAEIRDELQPETVPYDRLRLIEQRIHEMSITQDGIVREIVDIKTTSNSLSAADKKPTYETAALTNQSAQIIYDILASEQPVPAERSRQMQAEPDYSDYMQSTQSMPQEPRRVVPPPGFNQPPGPATPITPVSFNSRRADGWEYQEFVPVKKNNAEPEKFVPAKTIPARDDPFYFADSQEEVLDVSSLREPEPPRQSSFEQSSFKQSAFEDIPLTIQKIKTEEPEVPDRAEYIIGNNSKQVRSEREEDTNANCEYIIAEKDVGSRKFGGRRGSKPASELKEKVISSDEDDTEIITYE</sequence>
<name>A0A484F611_9EURY</name>
<feature type="compositionally biased region" description="Acidic residues" evidence="1">
    <location>
        <begin position="326"/>
        <end position="337"/>
    </location>
</feature>
<dbReference type="Proteomes" id="UP000294855">
    <property type="component" value="Unassembled WGS sequence"/>
</dbReference>
<comment type="caution">
    <text evidence="2">The sequence shown here is derived from an EMBL/GenBank/DDBJ whole genome shotgun (WGS) entry which is preliminary data.</text>
</comment>
<keyword evidence="3" id="KW-1185">Reference proteome</keyword>
<reference evidence="2 3" key="1">
    <citation type="submission" date="2019-03" db="EMBL/GenBank/DDBJ databases">
        <title>Genomic Encyclopedia of Type Strains, Phase IV (KMG-IV): sequencing the most valuable type-strain genomes for metagenomic binning, comparative biology and taxonomic classification.</title>
        <authorList>
            <person name="Goeker M."/>
        </authorList>
    </citation>
    <scope>NUCLEOTIDE SEQUENCE [LARGE SCALE GENOMIC DNA]</scope>
    <source>
        <strain evidence="2 3">DSM 13328</strain>
    </source>
</reference>
<feature type="compositionally biased region" description="Low complexity" evidence="1">
    <location>
        <begin position="236"/>
        <end position="246"/>
    </location>
</feature>
<evidence type="ECO:0000313" key="3">
    <source>
        <dbReference type="Proteomes" id="UP000294855"/>
    </source>
</evidence>
<organism evidence="2 3">
    <name type="scientific">Methanimicrococcus blatticola</name>
    <dbReference type="NCBI Taxonomy" id="91560"/>
    <lineage>
        <taxon>Archaea</taxon>
        <taxon>Methanobacteriati</taxon>
        <taxon>Methanobacteriota</taxon>
        <taxon>Stenosarchaea group</taxon>
        <taxon>Methanomicrobia</taxon>
        <taxon>Methanosarcinales</taxon>
        <taxon>Methanosarcinaceae</taxon>
        <taxon>Methanimicrococcus</taxon>
    </lineage>
</organism>
<accession>A0A484F611</accession>
<proteinExistence type="predicted"/>
<evidence type="ECO:0000256" key="1">
    <source>
        <dbReference type="SAM" id="MobiDB-lite"/>
    </source>
</evidence>